<evidence type="ECO:0000259" key="1">
    <source>
        <dbReference type="Pfam" id="PF13229"/>
    </source>
</evidence>
<evidence type="ECO:0000313" key="2">
    <source>
        <dbReference type="EnsemblMetazoa" id="Aqu2.1.39281_001"/>
    </source>
</evidence>
<reference evidence="2" key="1">
    <citation type="submission" date="2017-05" db="UniProtKB">
        <authorList>
            <consortium name="EnsemblMetazoa"/>
        </authorList>
    </citation>
    <scope>IDENTIFICATION</scope>
</reference>
<name>A0A1X7VGT6_AMPQE</name>
<dbReference type="AlphaFoldDB" id="A0A1X7VGT6"/>
<feature type="domain" description="Right handed beta helix" evidence="1">
    <location>
        <begin position="113"/>
        <end position="271"/>
    </location>
</feature>
<organism evidence="2">
    <name type="scientific">Amphimedon queenslandica</name>
    <name type="common">Sponge</name>
    <dbReference type="NCBI Taxonomy" id="400682"/>
    <lineage>
        <taxon>Eukaryota</taxon>
        <taxon>Metazoa</taxon>
        <taxon>Porifera</taxon>
        <taxon>Demospongiae</taxon>
        <taxon>Heteroscleromorpha</taxon>
        <taxon>Haplosclerida</taxon>
        <taxon>Niphatidae</taxon>
        <taxon>Amphimedon</taxon>
    </lineage>
</organism>
<proteinExistence type="predicted"/>
<dbReference type="InterPro" id="IPR039448">
    <property type="entry name" value="Beta_helix"/>
</dbReference>
<dbReference type="Pfam" id="PF13229">
    <property type="entry name" value="Beta_helix"/>
    <property type="match status" value="1"/>
</dbReference>
<accession>A0A1X7VGT6</accession>
<dbReference type="EnsemblMetazoa" id="Aqu2.1.39281_001">
    <property type="protein sequence ID" value="Aqu2.1.39281_001"/>
    <property type="gene ID" value="Aqu2.1.39281"/>
</dbReference>
<protein>
    <recommendedName>
        <fullName evidence="1">Right handed beta helix domain-containing protein</fullName>
    </recommendedName>
</protein>
<sequence length="274" mass="30339">FIQYAVVITYEPLPVCSTELPHYSLILTNVTLLNYSGMVLSTYHGASYNLSVIFHNYNNILYSHSRFILDDSLFSFYVKNASFQSVLDFTYAFTIKLNENLKSVDCKFPGIHLISTFVIEDSQFHDNWHGVRILKDAYLPRTFSNHFIIIIMKSCLIANSLITGLLIDKKFLTSIQINITDTEFIGNGPTMILNTDAINLSNVTVANSTSTGLLLSLSSVSIENNLIFKNNTGVVGGGLAINDSSQLTLSSSANLEFIGNHASYKGGGIYLEET</sequence>
<dbReference type="InParanoid" id="A0A1X7VGT6"/>